<dbReference type="AlphaFoldDB" id="B9TBV6"/>
<evidence type="ECO:0000256" key="1">
    <source>
        <dbReference type="SAM" id="MobiDB-lite"/>
    </source>
</evidence>
<evidence type="ECO:0000313" key="3">
    <source>
        <dbReference type="Proteomes" id="UP000008311"/>
    </source>
</evidence>
<gene>
    <name evidence="2" type="ORF">RCOM_0035470</name>
</gene>
<sequence>MTNNLPDQISVQFKSDTPTTVSLKTANQLVEVLGADNLETLIHQALSDLAVRNGLRYPFDDGLPTPKQMEAITRAVPKGQKLTTLKSLFGKGNSDESASPADQSLEDFISGVTDENKHNHIGFGKPVGKEQL</sequence>
<dbReference type="EMBL" id="EQ976785">
    <property type="protein sequence ID" value="EEF26657.1"/>
    <property type="molecule type" value="Genomic_DNA"/>
</dbReference>
<dbReference type="InParanoid" id="B9TBV6"/>
<protein>
    <submittedName>
        <fullName evidence="2">Uncharacterized protein</fullName>
    </submittedName>
</protein>
<reference evidence="3" key="1">
    <citation type="journal article" date="2010" name="Nat. Biotechnol.">
        <title>Draft genome sequence of the oilseed species Ricinus communis.</title>
        <authorList>
            <person name="Chan A.P."/>
            <person name="Crabtree J."/>
            <person name="Zhao Q."/>
            <person name="Lorenzi H."/>
            <person name="Orvis J."/>
            <person name="Puiu D."/>
            <person name="Melake-Berhan A."/>
            <person name="Jones K.M."/>
            <person name="Redman J."/>
            <person name="Chen G."/>
            <person name="Cahoon E.B."/>
            <person name="Gedil M."/>
            <person name="Stanke M."/>
            <person name="Haas B.J."/>
            <person name="Wortman J.R."/>
            <person name="Fraser-Liggett C.M."/>
            <person name="Ravel J."/>
            <person name="Rabinowicz P.D."/>
        </authorList>
    </citation>
    <scope>NUCLEOTIDE SEQUENCE [LARGE SCALE GENOMIC DNA]</scope>
    <source>
        <strain evidence="3">cv. Hale</strain>
    </source>
</reference>
<keyword evidence="3" id="KW-1185">Reference proteome</keyword>
<feature type="region of interest" description="Disordered" evidence="1">
    <location>
        <begin position="87"/>
        <end position="111"/>
    </location>
</feature>
<proteinExistence type="predicted"/>
<dbReference type="Proteomes" id="UP000008311">
    <property type="component" value="Unassembled WGS sequence"/>
</dbReference>
<evidence type="ECO:0000313" key="2">
    <source>
        <dbReference type="EMBL" id="EEF26657.1"/>
    </source>
</evidence>
<accession>B9TBV6</accession>
<organism evidence="2 3">
    <name type="scientific">Ricinus communis</name>
    <name type="common">Castor bean</name>
    <dbReference type="NCBI Taxonomy" id="3988"/>
    <lineage>
        <taxon>Eukaryota</taxon>
        <taxon>Viridiplantae</taxon>
        <taxon>Streptophyta</taxon>
        <taxon>Embryophyta</taxon>
        <taxon>Tracheophyta</taxon>
        <taxon>Spermatophyta</taxon>
        <taxon>Magnoliopsida</taxon>
        <taxon>eudicotyledons</taxon>
        <taxon>Gunneridae</taxon>
        <taxon>Pentapetalae</taxon>
        <taxon>rosids</taxon>
        <taxon>fabids</taxon>
        <taxon>Malpighiales</taxon>
        <taxon>Euphorbiaceae</taxon>
        <taxon>Acalyphoideae</taxon>
        <taxon>Acalypheae</taxon>
        <taxon>Ricinus</taxon>
    </lineage>
</organism>
<name>B9TBV6_RICCO</name>